<evidence type="ECO:0000259" key="5">
    <source>
        <dbReference type="PROSITE" id="PS50893"/>
    </source>
</evidence>
<evidence type="ECO:0000313" key="6">
    <source>
        <dbReference type="EMBL" id="EKA61215.1"/>
    </source>
</evidence>
<dbReference type="GO" id="GO:0140359">
    <property type="term" value="F:ABC-type transporter activity"/>
    <property type="evidence" value="ECO:0007669"/>
    <property type="project" value="InterPro"/>
</dbReference>
<dbReference type="PROSITE" id="PS50893">
    <property type="entry name" value="ABC_TRANSPORTER_2"/>
    <property type="match status" value="1"/>
</dbReference>
<dbReference type="InterPro" id="IPR017871">
    <property type="entry name" value="ABC_transporter-like_CS"/>
</dbReference>
<evidence type="ECO:0000313" key="7">
    <source>
        <dbReference type="Proteomes" id="UP000004474"/>
    </source>
</evidence>
<dbReference type="CDD" id="cd03220">
    <property type="entry name" value="ABC_KpsT_Wzt"/>
    <property type="match status" value="1"/>
</dbReference>
<dbReference type="InterPro" id="IPR003439">
    <property type="entry name" value="ABC_transporter-like_ATP-bd"/>
</dbReference>
<dbReference type="EMBL" id="ALWX01000039">
    <property type="protein sequence ID" value="EKA61215.1"/>
    <property type="molecule type" value="Genomic_DNA"/>
</dbReference>
<gene>
    <name evidence="6" type="ORF">B277_09099</name>
</gene>
<protein>
    <submittedName>
        <fullName evidence="6">ABC transporter</fullName>
    </submittedName>
</protein>
<proteinExistence type="inferred from homology"/>
<evidence type="ECO:0000256" key="3">
    <source>
        <dbReference type="ARBA" id="ARBA00022741"/>
    </source>
</evidence>
<accession>K1DXH2</accession>
<organism evidence="6 7">
    <name type="scientific">Janibacter hoylei PVAS-1</name>
    <dbReference type="NCBI Taxonomy" id="1210046"/>
    <lineage>
        <taxon>Bacteria</taxon>
        <taxon>Bacillati</taxon>
        <taxon>Actinomycetota</taxon>
        <taxon>Actinomycetes</taxon>
        <taxon>Micrococcales</taxon>
        <taxon>Intrasporangiaceae</taxon>
        <taxon>Janibacter</taxon>
    </lineage>
</organism>
<dbReference type="Pfam" id="PF04122">
    <property type="entry name" value="CW_binding_2"/>
    <property type="match status" value="1"/>
</dbReference>
<evidence type="ECO:0000256" key="2">
    <source>
        <dbReference type="ARBA" id="ARBA00022448"/>
    </source>
</evidence>
<evidence type="ECO:0000256" key="1">
    <source>
        <dbReference type="ARBA" id="ARBA00005417"/>
    </source>
</evidence>
<dbReference type="InterPro" id="IPR050683">
    <property type="entry name" value="Bact_Polysacc_Export_ATP-bd"/>
</dbReference>
<dbReference type="PANTHER" id="PTHR46743">
    <property type="entry name" value="TEICHOIC ACIDS EXPORT ATP-BINDING PROTEIN TAGH"/>
    <property type="match status" value="1"/>
</dbReference>
<dbReference type="Gene3D" id="3.40.50.300">
    <property type="entry name" value="P-loop containing nucleotide triphosphate hydrolases"/>
    <property type="match status" value="1"/>
</dbReference>
<dbReference type="RefSeq" id="WP_007927340.1">
    <property type="nucleotide sequence ID" value="NZ_ALWX01000039.1"/>
</dbReference>
<dbReference type="InterPro" id="IPR007253">
    <property type="entry name" value="Cell_wall-bd_2"/>
</dbReference>
<dbReference type="PANTHER" id="PTHR46743:SF2">
    <property type="entry name" value="TEICHOIC ACIDS EXPORT ATP-BINDING PROTEIN TAGH"/>
    <property type="match status" value="1"/>
</dbReference>
<keyword evidence="4" id="KW-0067">ATP-binding</keyword>
<comment type="caution">
    <text evidence="6">The sequence shown here is derived from an EMBL/GenBank/DDBJ whole genome shotgun (WGS) entry which is preliminary data.</text>
</comment>
<dbReference type="GO" id="GO:0016020">
    <property type="term" value="C:membrane"/>
    <property type="evidence" value="ECO:0007669"/>
    <property type="project" value="InterPro"/>
</dbReference>
<dbReference type="InterPro" id="IPR003593">
    <property type="entry name" value="AAA+_ATPase"/>
</dbReference>
<dbReference type="PROSITE" id="PS00211">
    <property type="entry name" value="ABC_TRANSPORTER_1"/>
    <property type="match status" value="1"/>
</dbReference>
<dbReference type="GO" id="GO:0005524">
    <property type="term" value="F:ATP binding"/>
    <property type="evidence" value="ECO:0007669"/>
    <property type="project" value="UniProtKB-KW"/>
</dbReference>
<reference evidence="6 7" key="1">
    <citation type="journal article" date="2012" name="J. Bacteriol.">
        <title>Genome Sequence of Janibacter hoylei MTCC8307, Isolated from the Stratospheric Air.</title>
        <authorList>
            <person name="Pawar S.P."/>
            <person name="Dhotre D.P."/>
            <person name="Shetty S.A."/>
            <person name="Chowdhury S.P."/>
            <person name="Chaudhari B.L."/>
            <person name="Shouche Y.S."/>
        </authorList>
    </citation>
    <scope>NUCLEOTIDE SEQUENCE [LARGE SCALE GENOMIC DNA]</scope>
    <source>
        <strain evidence="6 7">PVAS-1</strain>
    </source>
</reference>
<evidence type="ECO:0000256" key="4">
    <source>
        <dbReference type="ARBA" id="ARBA00022840"/>
    </source>
</evidence>
<dbReference type="eggNOG" id="COG1134">
    <property type="taxonomic scope" value="Bacteria"/>
</dbReference>
<keyword evidence="2" id="KW-0813">Transport</keyword>
<dbReference type="InterPro" id="IPR027417">
    <property type="entry name" value="P-loop_NTPase"/>
</dbReference>
<dbReference type="STRING" id="1210046.B277_09099"/>
<sequence length="539" mass="57035">MDRLQQRPEPKVREIHAVKDVSFVAHHGESIGIIGRNGSGKSTLLRAVAGLIPPAGGRLWVAGEPSLLGVNAVLMNKLSGERNIQIGGQALGLSRAEIAERFDDIVEFSGIGDAVYLPMSTYSSGMSARLRFAISTAAAPDVLMIDEALATGDADFRAKSAARIAEIREQAGTVFLVSHSNSSIRQMCDRALWMDQGHLVMDGPTEEVVSAYEDTLPKKKGKAKKKKKITAADDIHVPGTSRWTGEDRFQVAASITKHAWRKPGIDGCFVVSVHRAAAARVAAPVAARLGWPLLWVRPGHVPSSTVDELNRLQPERIVVLGGDELIAPETAARLEELAPGRIERMGSDDDAITSAAVLAAFPPDDRSTVHVTQPHSSGSSPVISLAAAVAGRAVVACNTTTVADELLSALAELGPERLVLDGTEEDWAADAVEALRSAAGATTEFSKRGAMALAAEQWADVEPGGEIMVTGRAVGELLTGAVAAVHTGRPLFIYTPDRMPPVVRKELTRLAPSSIVLIGTLEAMPPAVRTKVGGLLAPR</sequence>
<dbReference type="InterPro" id="IPR015860">
    <property type="entry name" value="ABC_transpr_TagH-like"/>
</dbReference>
<dbReference type="GO" id="GO:0016887">
    <property type="term" value="F:ATP hydrolysis activity"/>
    <property type="evidence" value="ECO:0007669"/>
    <property type="project" value="InterPro"/>
</dbReference>
<dbReference type="Pfam" id="PF00005">
    <property type="entry name" value="ABC_tran"/>
    <property type="match status" value="1"/>
</dbReference>
<name>K1DXH2_9MICO</name>
<dbReference type="Proteomes" id="UP000004474">
    <property type="component" value="Unassembled WGS sequence"/>
</dbReference>
<dbReference type="SMART" id="SM00382">
    <property type="entry name" value="AAA"/>
    <property type="match status" value="1"/>
</dbReference>
<feature type="domain" description="ABC transporter" evidence="5">
    <location>
        <begin position="2"/>
        <end position="221"/>
    </location>
</feature>
<dbReference type="AlphaFoldDB" id="K1DXH2"/>
<dbReference type="PATRIC" id="fig|1210046.3.peg.1742"/>
<comment type="similarity">
    <text evidence="1">Belongs to the ABC transporter superfamily.</text>
</comment>
<keyword evidence="3" id="KW-0547">Nucleotide-binding</keyword>
<dbReference type="SUPFAM" id="SSF52540">
    <property type="entry name" value="P-loop containing nucleoside triphosphate hydrolases"/>
    <property type="match status" value="1"/>
</dbReference>